<feature type="transmembrane region" description="Helical" evidence="7">
    <location>
        <begin position="300"/>
        <end position="321"/>
    </location>
</feature>
<name>A0A2A9NJS1_9AGAR</name>
<proteinExistence type="predicted"/>
<keyword evidence="4 7" id="KW-1133">Transmembrane helix</keyword>
<feature type="transmembrane region" description="Helical" evidence="7">
    <location>
        <begin position="333"/>
        <end position="354"/>
    </location>
</feature>
<dbReference type="OrthoDB" id="419616at2759"/>
<keyword evidence="2" id="KW-0813">Transport</keyword>
<evidence type="ECO:0000256" key="1">
    <source>
        <dbReference type="ARBA" id="ARBA00004141"/>
    </source>
</evidence>
<keyword evidence="5 7" id="KW-0472">Membrane</keyword>
<dbReference type="Pfam" id="PF07690">
    <property type="entry name" value="MFS_1"/>
    <property type="match status" value="1"/>
</dbReference>
<evidence type="ECO:0000313" key="10">
    <source>
        <dbReference type="Proteomes" id="UP000242287"/>
    </source>
</evidence>
<feature type="transmembrane region" description="Helical" evidence="7">
    <location>
        <begin position="435"/>
        <end position="457"/>
    </location>
</feature>
<dbReference type="GO" id="GO:0016020">
    <property type="term" value="C:membrane"/>
    <property type="evidence" value="ECO:0007669"/>
    <property type="project" value="UniProtKB-SubCell"/>
</dbReference>
<evidence type="ECO:0000259" key="8">
    <source>
        <dbReference type="PROSITE" id="PS50850"/>
    </source>
</evidence>
<feature type="transmembrane region" description="Helical" evidence="7">
    <location>
        <begin position="205"/>
        <end position="227"/>
    </location>
</feature>
<dbReference type="PROSITE" id="PS50850">
    <property type="entry name" value="MFS"/>
    <property type="match status" value="1"/>
</dbReference>
<dbReference type="AlphaFoldDB" id="A0A2A9NJS1"/>
<evidence type="ECO:0000256" key="4">
    <source>
        <dbReference type="ARBA" id="ARBA00022989"/>
    </source>
</evidence>
<dbReference type="PANTHER" id="PTHR23504">
    <property type="entry name" value="MAJOR FACILITATOR SUPERFAMILY DOMAIN-CONTAINING PROTEIN 10"/>
    <property type="match status" value="1"/>
</dbReference>
<feature type="transmembrane region" description="Helical" evidence="7">
    <location>
        <begin position="256"/>
        <end position="288"/>
    </location>
</feature>
<dbReference type="Gene3D" id="1.20.1250.20">
    <property type="entry name" value="MFS general substrate transporter like domains"/>
    <property type="match status" value="1"/>
</dbReference>
<evidence type="ECO:0000256" key="5">
    <source>
        <dbReference type="ARBA" id="ARBA00023136"/>
    </source>
</evidence>
<sequence>MSNIEDSRLDEETPLLPEVSNKKKPTPLPKLQIGILLLLQLCEPIASTSIYPYINKLVSELGITGGDERKVGYYAGLLESLYFATEAVTVLQWSRASDHIGRKPILLFGLVGMTLSMLSFGLSRTYGGLMISRCLCGLLNGNIGVMKSVMGELTDPSNRAEAFALIPVVWATGATLGPMMGGALARPHERFPSYFSSQFWKNYPYFLPCAVGAASIAVAFVIALLLFKETLPKNSQRRNSRNVTHEESKPVALRQLLVYPVLISVSNYVIISFLDIAVLSLIPLFMAMPREIGGLGSTPAVIGSVLGSYGFLLGLYQTVFFAKIVRRFGERRVFITSMSTFPIIFTLFPIMSMISKNYGTTWVVWALLYSVLVLMAIMCMGFGCIFIYITASSPNKRSLGATNGLSQTSVSIARAVGPALATSMFSFSVEKNLLGGYAVYFVLFTCACLAIPLALGLPQKVWEEKD</sequence>
<dbReference type="SUPFAM" id="SSF103473">
    <property type="entry name" value="MFS general substrate transporter"/>
    <property type="match status" value="1"/>
</dbReference>
<organism evidence="9 10">
    <name type="scientific">Amanita thiersii Skay4041</name>
    <dbReference type="NCBI Taxonomy" id="703135"/>
    <lineage>
        <taxon>Eukaryota</taxon>
        <taxon>Fungi</taxon>
        <taxon>Dikarya</taxon>
        <taxon>Basidiomycota</taxon>
        <taxon>Agaricomycotina</taxon>
        <taxon>Agaricomycetes</taxon>
        <taxon>Agaricomycetidae</taxon>
        <taxon>Agaricales</taxon>
        <taxon>Pluteineae</taxon>
        <taxon>Amanitaceae</taxon>
        <taxon>Amanita</taxon>
    </lineage>
</organism>
<evidence type="ECO:0000313" key="9">
    <source>
        <dbReference type="EMBL" id="PFH48541.1"/>
    </source>
</evidence>
<reference evidence="9 10" key="1">
    <citation type="submission" date="2014-02" db="EMBL/GenBank/DDBJ databases">
        <title>Transposable element dynamics among asymbiotic and ectomycorrhizal Amanita fungi.</title>
        <authorList>
            <consortium name="DOE Joint Genome Institute"/>
            <person name="Hess J."/>
            <person name="Skrede I."/>
            <person name="Wolfe B."/>
            <person name="LaButti K."/>
            <person name="Ohm R.A."/>
            <person name="Grigoriev I.V."/>
            <person name="Pringle A."/>
        </authorList>
    </citation>
    <scope>NUCLEOTIDE SEQUENCE [LARGE SCALE GENOMIC DNA]</scope>
    <source>
        <strain evidence="9 10">SKay4041</strain>
    </source>
</reference>
<gene>
    <name evidence="9" type="ORF">AMATHDRAFT_49464</name>
</gene>
<keyword evidence="10" id="KW-1185">Reference proteome</keyword>
<feature type="transmembrane region" description="Helical" evidence="7">
    <location>
        <begin position="162"/>
        <end position="185"/>
    </location>
</feature>
<evidence type="ECO:0000256" key="7">
    <source>
        <dbReference type="SAM" id="Phobius"/>
    </source>
</evidence>
<dbReference type="CDD" id="cd17330">
    <property type="entry name" value="MFS_SLC46_TetA_like"/>
    <property type="match status" value="1"/>
</dbReference>
<feature type="domain" description="Major facilitator superfamily (MFS) profile" evidence="8">
    <location>
        <begin position="32"/>
        <end position="462"/>
    </location>
</feature>
<accession>A0A2A9NJS1</accession>
<dbReference type="PANTHER" id="PTHR23504:SF15">
    <property type="entry name" value="MAJOR FACILITATOR SUPERFAMILY (MFS) PROFILE DOMAIN-CONTAINING PROTEIN"/>
    <property type="match status" value="1"/>
</dbReference>
<feature type="transmembrane region" description="Helical" evidence="7">
    <location>
        <begin position="366"/>
        <end position="391"/>
    </location>
</feature>
<feature type="compositionally biased region" description="Basic and acidic residues" evidence="6">
    <location>
        <begin position="1"/>
        <end position="11"/>
    </location>
</feature>
<evidence type="ECO:0000256" key="3">
    <source>
        <dbReference type="ARBA" id="ARBA00022692"/>
    </source>
</evidence>
<evidence type="ECO:0000256" key="6">
    <source>
        <dbReference type="SAM" id="MobiDB-lite"/>
    </source>
</evidence>
<feature type="region of interest" description="Disordered" evidence="6">
    <location>
        <begin position="1"/>
        <end position="21"/>
    </location>
</feature>
<dbReference type="InterPro" id="IPR011701">
    <property type="entry name" value="MFS"/>
</dbReference>
<keyword evidence="3 7" id="KW-0812">Transmembrane</keyword>
<feature type="transmembrane region" description="Helical" evidence="7">
    <location>
        <begin position="71"/>
        <end position="93"/>
    </location>
</feature>
<dbReference type="InterPro" id="IPR036259">
    <property type="entry name" value="MFS_trans_sf"/>
</dbReference>
<dbReference type="EMBL" id="KZ302059">
    <property type="protein sequence ID" value="PFH48541.1"/>
    <property type="molecule type" value="Genomic_DNA"/>
</dbReference>
<dbReference type="InterPro" id="IPR020846">
    <property type="entry name" value="MFS_dom"/>
</dbReference>
<dbReference type="Proteomes" id="UP000242287">
    <property type="component" value="Unassembled WGS sequence"/>
</dbReference>
<dbReference type="GO" id="GO:0022857">
    <property type="term" value="F:transmembrane transporter activity"/>
    <property type="evidence" value="ECO:0007669"/>
    <property type="project" value="InterPro"/>
</dbReference>
<feature type="transmembrane region" description="Helical" evidence="7">
    <location>
        <begin position="105"/>
        <end position="123"/>
    </location>
</feature>
<protein>
    <recommendedName>
        <fullName evidence="8">Major facilitator superfamily (MFS) profile domain-containing protein</fullName>
    </recommendedName>
</protein>
<evidence type="ECO:0000256" key="2">
    <source>
        <dbReference type="ARBA" id="ARBA00022448"/>
    </source>
</evidence>
<comment type="subcellular location">
    <subcellularLocation>
        <location evidence="1">Membrane</location>
        <topology evidence="1">Multi-pass membrane protein</topology>
    </subcellularLocation>
</comment>